<dbReference type="Proteomes" id="UP001164459">
    <property type="component" value="Chromosome"/>
</dbReference>
<evidence type="ECO:0000313" key="3">
    <source>
        <dbReference type="Proteomes" id="UP001164459"/>
    </source>
</evidence>
<gene>
    <name evidence="2" type="ORF">O0S08_45125</name>
</gene>
<evidence type="ECO:0000256" key="1">
    <source>
        <dbReference type="SAM" id="Phobius"/>
    </source>
</evidence>
<dbReference type="RefSeq" id="WP_269035713.1">
    <property type="nucleotide sequence ID" value="NZ_CP114040.1"/>
</dbReference>
<accession>A0ABY7H2B3</accession>
<keyword evidence="1" id="KW-1133">Transmembrane helix</keyword>
<reference evidence="2" key="1">
    <citation type="submission" date="2022-11" db="EMBL/GenBank/DDBJ databases">
        <title>Minimal conservation of predation-associated metabolite biosynthetic gene clusters underscores biosynthetic potential of Myxococcota including descriptions for ten novel species: Archangium lansinium sp. nov., Myxococcus landrumus sp. nov., Nannocystis bai.</title>
        <authorList>
            <person name="Ahearne A."/>
            <person name="Stevens C."/>
            <person name="Dowd S."/>
        </authorList>
    </citation>
    <scope>NUCLEOTIDE SEQUENCE</scope>
    <source>
        <strain evidence="2">Fl3</strain>
    </source>
</reference>
<dbReference type="EMBL" id="CP114040">
    <property type="protein sequence ID" value="WAS93381.1"/>
    <property type="molecule type" value="Genomic_DNA"/>
</dbReference>
<protein>
    <submittedName>
        <fullName evidence="2">Uncharacterized protein</fullName>
    </submittedName>
</protein>
<evidence type="ECO:0000313" key="2">
    <source>
        <dbReference type="EMBL" id="WAS93381.1"/>
    </source>
</evidence>
<organism evidence="2 3">
    <name type="scientific">Nannocystis punicea</name>
    <dbReference type="NCBI Taxonomy" id="2995304"/>
    <lineage>
        <taxon>Bacteria</taxon>
        <taxon>Pseudomonadati</taxon>
        <taxon>Myxococcota</taxon>
        <taxon>Polyangia</taxon>
        <taxon>Nannocystales</taxon>
        <taxon>Nannocystaceae</taxon>
        <taxon>Nannocystis</taxon>
    </lineage>
</organism>
<keyword evidence="3" id="KW-1185">Reference proteome</keyword>
<keyword evidence="1" id="KW-0812">Transmembrane</keyword>
<keyword evidence="1" id="KW-0472">Membrane</keyword>
<feature type="transmembrane region" description="Helical" evidence="1">
    <location>
        <begin position="83"/>
        <end position="106"/>
    </location>
</feature>
<sequence length="108" mass="10981">MSVAPLSPKRSRLSTASAVLAVIPLLAAVGLLYLPDGLVRGNGLAGDIVWSLFELTLLCVPLALPMGMAAISRHLDDPARPGLGLALLGTLLSGAELLLLILGAHAPA</sequence>
<name>A0ABY7H2B3_9BACT</name>
<feature type="transmembrane region" description="Helical" evidence="1">
    <location>
        <begin position="48"/>
        <end position="71"/>
    </location>
</feature>
<feature type="transmembrane region" description="Helical" evidence="1">
    <location>
        <begin position="12"/>
        <end position="33"/>
    </location>
</feature>
<proteinExistence type="predicted"/>